<comment type="caution">
    <text evidence="4">The sequence shown here is derived from an EMBL/GenBank/DDBJ whole genome shotgun (WGS) entry which is preliminary data.</text>
</comment>
<evidence type="ECO:0000256" key="2">
    <source>
        <dbReference type="SAM" id="MobiDB-lite"/>
    </source>
</evidence>
<dbReference type="EMBL" id="SPRV01000002">
    <property type="protein sequence ID" value="TIC71691.1"/>
    <property type="molecule type" value="Genomic_DNA"/>
</dbReference>
<sequence>MDINYPKIDLESKEHLKFLEGYYKNELFSQIDSSDDSNDALKCLLNSYFNKTFSLIHPNIKINGQNYQDINLDDEVEFEQFDDKLRTQMSELDSNIEQLQNRLSEKRRIVPLELEELLSRQLRRQKPSNQDPNLEDEASPQEEESDKRVEFHKEGLDDINSNINTLLSKLPQQISKLDRAKNLQNDLKSLEF</sequence>
<name>A0A4T0Q5F0_9BASI</name>
<dbReference type="GO" id="GO:0000070">
    <property type="term" value="P:mitotic sister chromatid segregation"/>
    <property type="evidence" value="ECO:0007669"/>
    <property type="project" value="InterPro"/>
</dbReference>
<gene>
    <name evidence="5" type="ORF">E3Q01_00162</name>
    <name evidence="6" type="ORF">E3Q02_00158</name>
    <name evidence="7" type="ORF">E3Q03_00289</name>
    <name evidence="4" type="ORF">E3Q10_00110</name>
    <name evidence="3" type="ORF">E3Q22_00109</name>
</gene>
<protein>
    <recommendedName>
        <fullName evidence="13">Mis14-domain-containing protein</fullName>
    </recommendedName>
</protein>
<accession>A0A4T0Q5F0</accession>
<evidence type="ECO:0000313" key="5">
    <source>
        <dbReference type="EMBL" id="TIC70042.1"/>
    </source>
</evidence>
<evidence type="ECO:0000313" key="10">
    <source>
        <dbReference type="Proteomes" id="UP000309601"/>
    </source>
</evidence>
<feature type="compositionally biased region" description="Acidic residues" evidence="2">
    <location>
        <begin position="133"/>
        <end position="144"/>
    </location>
</feature>
<dbReference type="PANTHER" id="PTHR31749:SF3">
    <property type="entry name" value="KINETOCHORE-ASSOCIATED PROTEIN NSL1 HOMOLOG"/>
    <property type="match status" value="1"/>
</dbReference>
<feature type="coiled-coil region" evidence="1">
    <location>
        <begin position="82"/>
        <end position="109"/>
    </location>
</feature>
<dbReference type="Proteomes" id="UP000309601">
    <property type="component" value="Unassembled WGS sequence"/>
</dbReference>
<evidence type="ECO:0000313" key="11">
    <source>
        <dbReference type="Proteomes" id="UP000310685"/>
    </source>
</evidence>
<feature type="region of interest" description="Disordered" evidence="2">
    <location>
        <begin position="121"/>
        <end position="155"/>
    </location>
</feature>
<dbReference type="EMBL" id="SPRC01000001">
    <property type="protein sequence ID" value="TIB82679.1"/>
    <property type="molecule type" value="Genomic_DNA"/>
</dbReference>
<dbReference type="Proteomes" id="UP000310685">
    <property type="component" value="Unassembled WGS sequence"/>
</dbReference>
<evidence type="ECO:0000313" key="6">
    <source>
        <dbReference type="EMBL" id="TIC71222.1"/>
    </source>
</evidence>
<dbReference type="EMBL" id="SPRO01000001">
    <property type="protein sequence ID" value="TIC34624.1"/>
    <property type="molecule type" value="Genomic_DNA"/>
</dbReference>
<dbReference type="Proteomes" id="UP000305362">
    <property type="component" value="Unassembled WGS sequence"/>
</dbReference>
<proteinExistence type="predicted"/>
<dbReference type="OrthoDB" id="2135762at2759"/>
<evidence type="ECO:0000313" key="4">
    <source>
        <dbReference type="EMBL" id="TIC34624.1"/>
    </source>
</evidence>
<organism evidence="4 9">
    <name type="scientific">Wallemia mellicola</name>
    <dbReference type="NCBI Taxonomy" id="1708541"/>
    <lineage>
        <taxon>Eukaryota</taxon>
        <taxon>Fungi</taxon>
        <taxon>Dikarya</taxon>
        <taxon>Basidiomycota</taxon>
        <taxon>Wallemiomycotina</taxon>
        <taxon>Wallemiomycetes</taxon>
        <taxon>Wallemiales</taxon>
        <taxon>Wallemiaceae</taxon>
        <taxon>Wallemia</taxon>
    </lineage>
</organism>
<dbReference type="Pfam" id="PF08641">
    <property type="entry name" value="Mis14"/>
    <property type="match status" value="1"/>
</dbReference>
<evidence type="ECO:0000313" key="12">
    <source>
        <dbReference type="Proteomes" id="UP000310708"/>
    </source>
</evidence>
<evidence type="ECO:0000313" key="9">
    <source>
        <dbReference type="Proteomes" id="UP000305647"/>
    </source>
</evidence>
<feature type="compositionally biased region" description="Basic and acidic residues" evidence="2">
    <location>
        <begin position="145"/>
        <end position="155"/>
    </location>
</feature>
<dbReference type="PANTHER" id="PTHR31749">
    <property type="entry name" value="KINETOCHORE-ASSOCIATED PROTEIN NSL1 HOMOLOG"/>
    <property type="match status" value="1"/>
</dbReference>
<dbReference type="GO" id="GO:0000444">
    <property type="term" value="C:MIS12/MIND type complex"/>
    <property type="evidence" value="ECO:0007669"/>
    <property type="project" value="TreeGrafter"/>
</dbReference>
<dbReference type="AlphaFoldDB" id="A0A4T0Q5F0"/>
<dbReference type="Proteomes" id="UP000305647">
    <property type="component" value="Unassembled WGS sequence"/>
</dbReference>
<evidence type="ECO:0008006" key="13">
    <source>
        <dbReference type="Google" id="ProtNLM"/>
    </source>
</evidence>
<evidence type="ECO:0000313" key="8">
    <source>
        <dbReference type="Proteomes" id="UP000305362"/>
    </source>
</evidence>
<dbReference type="EMBL" id="SPRX01000001">
    <property type="protein sequence ID" value="TIC70042.1"/>
    <property type="molecule type" value="Genomic_DNA"/>
</dbReference>
<reference evidence="8 9" key="1">
    <citation type="submission" date="2019-03" db="EMBL/GenBank/DDBJ databases">
        <title>Sequencing 25 genomes of Wallemia mellicola.</title>
        <authorList>
            <person name="Gostincar C."/>
        </authorList>
    </citation>
    <scope>NUCLEOTIDE SEQUENCE [LARGE SCALE GENOMIC DNA]</scope>
    <source>
        <strain evidence="6 10">EXF-1274</strain>
        <strain evidence="7 8">EXF-1277</strain>
        <strain evidence="3 11">EXF-6152</strain>
        <strain evidence="5 12">EXF-757</strain>
        <strain evidence="4 9">EXF-8738</strain>
    </source>
</reference>
<keyword evidence="1" id="KW-0175">Coiled coil</keyword>
<evidence type="ECO:0000313" key="3">
    <source>
        <dbReference type="EMBL" id="TIB82679.1"/>
    </source>
</evidence>
<dbReference type="InterPro" id="IPR013950">
    <property type="entry name" value="Mis14/Nsl1"/>
</dbReference>
<evidence type="ECO:0000313" key="7">
    <source>
        <dbReference type="EMBL" id="TIC71691.1"/>
    </source>
</evidence>
<dbReference type="EMBL" id="SPRW01000001">
    <property type="protein sequence ID" value="TIC71222.1"/>
    <property type="molecule type" value="Genomic_DNA"/>
</dbReference>
<dbReference type="Proteomes" id="UP000310708">
    <property type="component" value="Unassembled WGS sequence"/>
</dbReference>
<evidence type="ECO:0000256" key="1">
    <source>
        <dbReference type="SAM" id="Coils"/>
    </source>
</evidence>